<dbReference type="AlphaFoldDB" id="A0A0H4T968"/>
<comment type="subunit">
    <text evidence="7">Part of the 50S ribosomal subunit; part of the 5S rRNA/L5/L18/L25 subcomplex. Contacts the 5S and 23S rRNAs.</text>
</comment>
<dbReference type="GO" id="GO:0006412">
    <property type="term" value="P:translation"/>
    <property type="evidence" value="ECO:0007669"/>
    <property type="project" value="UniProtKB-UniRule"/>
</dbReference>
<name>A0A0H4T968_9CHLR</name>
<dbReference type="SUPFAM" id="SSF53137">
    <property type="entry name" value="Translational machinery components"/>
    <property type="match status" value="1"/>
</dbReference>
<dbReference type="NCBIfam" id="TIGR00060">
    <property type="entry name" value="L18_bact"/>
    <property type="match status" value="1"/>
</dbReference>
<evidence type="ECO:0000256" key="8">
    <source>
        <dbReference type="SAM" id="MobiDB-lite"/>
    </source>
</evidence>
<evidence type="ECO:0000313" key="9">
    <source>
        <dbReference type="EMBL" id="AKQ04421.1"/>
    </source>
</evidence>
<dbReference type="PANTHER" id="PTHR12899">
    <property type="entry name" value="39S RIBOSOMAL PROTEIN L18, MITOCHONDRIAL"/>
    <property type="match status" value="1"/>
</dbReference>
<comment type="similarity">
    <text evidence="1 7">Belongs to the universal ribosomal protein uL18 family.</text>
</comment>
<dbReference type="InterPro" id="IPR057268">
    <property type="entry name" value="Ribosomal_L18"/>
</dbReference>
<dbReference type="FunFam" id="3.30.420.100:FF:000001">
    <property type="entry name" value="50S ribosomal protein L18"/>
    <property type="match status" value="1"/>
</dbReference>
<keyword evidence="4 7" id="KW-0689">Ribosomal protein</keyword>
<protein>
    <recommendedName>
        <fullName evidence="6 7">Large ribosomal subunit protein uL18</fullName>
    </recommendedName>
</protein>
<dbReference type="HAMAP" id="MF_01337_B">
    <property type="entry name" value="Ribosomal_uL18_B"/>
    <property type="match status" value="1"/>
</dbReference>
<evidence type="ECO:0000256" key="6">
    <source>
        <dbReference type="ARBA" id="ARBA00035197"/>
    </source>
</evidence>
<dbReference type="GO" id="GO:0008097">
    <property type="term" value="F:5S rRNA binding"/>
    <property type="evidence" value="ECO:0007669"/>
    <property type="project" value="TreeGrafter"/>
</dbReference>
<keyword evidence="3 7" id="KW-0694">RNA-binding</keyword>
<reference evidence="9" key="1">
    <citation type="journal article" date="2015" name="ISME J.">
        <title>Aquifer environment selects for microbial species cohorts in sediment and groundwater.</title>
        <authorList>
            <person name="Hug L.A."/>
            <person name="Thomas B.C."/>
            <person name="Brown C.T."/>
            <person name="Frischkorn K.R."/>
            <person name="Williams K.H."/>
            <person name="Tringe S.G."/>
            <person name="Banfield J.F."/>
        </authorList>
    </citation>
    <scope>NUCLEOTIDE SEQUENCE</scope>
</reference>
<dbReference type="GO" id="GO:0022625">
    <property type="term" value="C:cytosolic large ribosomal subunit"/>
    <property type="evidence" value="ECO:0007669"/>
    <property type="project" value="TreeGrafter"/>
</dbReference>
<dbReference type="Pfam" id="PF00861">
    <property type="entry name" value="Ribosomal_L18p"/>
    <property type="match status" value="1"/>
</dbReference>
<comment type="function">
    <text evidence="7">This is one of the proteins that bind and probably mediate the attachment of the 5S RNA into the large ribosomal subunit, where it forms part of the central protuberance.</text>
</comment>
<evidence type="ECO:0000256" key="7">
    <source>
        <dbReference type="HAMAP-Rule" id="MF_01337"/>
    </source>
</evidence>
<dbReference type="Gene3D" id="3.30.420.100">
    <property type="match status" value="1"/>
</dbReference>
<evidence type="ECO:0000256" key="2">
    <source>
        <dbReference type="ARBA" id="ARBA00022730"/>
    </source>
</evidence>
<keyword evidence="5 7" id="KW-0687">Ribonucleoprotein</keyword>
<accession>A0A0H4T968</accession>
<dbReference type="PANTHER" id="PTHR12899:SF3">
    <property type="entry name" value="LARGE RIBOSOMAL SUBUNIT PROTEIN UL18M"/>
    <property type="match status" value="1"/>
</dbReference>
<feature type="compositionally biased region" description="Basic residues" evidence="8">
    <location>
        <begin position="7"/>
        <end position="21"/>
    </location>
</feature>
<keyword evidence="2 7" id="KW-0699">rRNA-binding</keyword>
<dbReference type="InterPro" id="IPR004389">
    <property type="entry name" value="Ribosomal_uL18_bac-type"/>
</dbReference>
<organism evidence="9">
    <name type="scientific">uncultured Chloroflexi bacterium Rifle_16ft_4_minimus_5165</name>
    <dbReference type="NCBI Taxonomy" id="1665076"/>
    <lineage>
        <taxon>Bacteria</taxon>
        <taxon>Bacillati</taxon>
        <taxon>Chloroflexota</taxon>
        <taxon>environmental samples</taxon>
    </lineage>
</organism>
<dbReference type="EMBL" id="KT007038">
    <property type="protein sequence ID" value="AKQ04421.1"/>
    <property type="molecule type" value="Genomic_DNA"/>
</dbReference>
<dbReference type="GO" id="GO:0003735">
    <property type="term" value="F:structural constituent of ribosome"/>
    <property type="evidence" value="ECO:0007669"/>
    <property type="project" value="InterPro"/>
</dbReference>
<evidence type="ECO:0000256" key="3">
    <source>
        <dbReference type="ARBA" id="ARBA00022884"/>
    </source>
</evidence>
<evidence type="ECO:0000256" key="5">
    <source>
        <dbReference type="ARBA" id="ARBA00023274"/>
    </source>
</evidence>
<evidence type="ECO:0000256" key="4">
    <source>
        <dbReference type="ARBA" id="ARBA00022980"/>
    </source>
</evidence>
<proteinExistence type="inferred from homology"/>
<feature type="region of interest" description="Disordered" evidence="8">
    <location>
        <begin position="1"/>
        <end position="23"/>
    </location>
</feature>
<dbReference type="InterPro" id="IPR005484">
    <property type="entry name" value="Ribosomal_uL18_bac/plant/anim"/>
</dbReference>
<dbReference type="CDD" id="cd00432">
    <property type="entry name" value="Ribosomal_L18_L5e"/>
    <property type="match status" value="1"/>
</dbReference>
<evidence type="ECO:0000256" key="1">
    <source>
        <dbReference type="ARBA" id="ARBA00007116"/>
    </source>
</evidence>
<gene>
    <name evidence="7 9" type="primary">rplR</name>
</gene>
<sequence length="121" mass="13359">MAEKRRNSARQKRHLRVRRKISGSTGRPRLNVYRSLAGIYAQLIDDGAGHTLVSASSNDGELRNKMKGKNKTEQARLVGEAVAQRAQAKGIKQVVLDRGGFRYAGRVKALAEGARKEGLEF</sequence>